<dbReference type="InterPro" id="IPR035093">
    <property type="entry name" value="RelE/ParE_toxin_dom_sf"/>
</dbReference>
<organism evidence="2 3">
    <name type="scientific">Hassallia byssoidea VB512170</name>
    <dbReference type="NCBI Taxonomy" id="1304833"/>
    <lineage>
        <taxon>Bacteria</taxon>
        <taxon>Bacillati</taxon>
        <taxon>Cyanobacteriota</taxon>
        <taxon>Cyanophyceae</taxon>
        <taxon>Nostocales</taxon>
        <taxon>Tolypothrichaceae</taxon>
        <taxon>Hassallia</taxon>
    </lineage>
</organism>
<dbReference type="InterPro" id="IPR004386">
    <property type="entry name" value="Toxin_YafQ-like"/>
</dbReference>
<dbReference type="RefSeq" id="WP_039752918.1">
    <property type="nucleotide sequence ID" value="NZ_JTCM02000148.1"/>
</dbReference>
<evidence type="ECO:0000313" key="2">
    <source>
        <dbReference type="EMBL" id="NEU77017.1"/>
    </source>
</evidence>
<dbReference type="InterPro" id="IPR007712">
    <property type="entry name" value="RelE/ParE_toxin"/>
</dbReference>
<protein>
    <submittedName>
        <fullName evidence="2">Type II toxin-antitoxin system mRNA interferase toxin, RelE/StbE family</fullName>
    </submittedName>
</protein>
<dbReference type="Gene3D" id="3.30.2310.20">
    <property type="entry name" value="RelE-like"/>
    <property type="match status" value="1"/>
</dbReference>
<evidence type="ECO:0000256" key="1">
    <source>
        <dbReference type="ARBA" id="ARBA00022649"/>
    </source>
</evidence>
<comment type="caution">
    <text evidence="2">The sequence shown here is derived from an EMBL/GenBank/DDBJ whole genome shotgun (WGS) entry which is preliminary data.</text>
</comment>
<dbReference type="AlphaFoldDB" id="A0A846HHL9"/>
<dbReference type="Proteomes" id="UP000031549">
    <property type="component" value="Unassembled WGS sequence"/>
</dbReference>
<dbReference type="NCBIfam" id="TIGR02385">
    <property type="entry name" value="RelE_StbE"/>
    <property type="match status" value="1"/>
</dbReference>
<gene>
    <name evidence="2" type="ORF">PI95_032100</name>
</gene>
<evidence type="ECO:0000313" key="3">
    <source>
        <dbReference type="Proteomes" id="UP000031549"/>
    </source>
</evidence>
<sequence>MKTLVWDKSFKRAFKRTVRKNPKLEEKIFAALELLANEPFAQSLKAHKLQGQLEGLWACSVEYDCRIIYNFEQDSETKEELIVLIDIGTHDEVY</sequence>
<dbReference type="SUPFAM" id="SSF143011">
    <property type="entry name" value="RelE-like"/>
    <property type="match status" value="1"/>
</dbReference>
<proteinExistence type="predicted"/>
<reference evidence="2 3" key="1">
    <citation type="journal article" date="2015" name="Genome Announc.">
        <title>Draft Genome Sequence of Cyanobacterium Hassallia byssoidea Strain VB512170, Isolated from Monuments in India.</title>
        <authorList>
            <person name="Singh D."/>
            <person name="Chandrababunaidu M.M."/>
            <person name="Panda A."/>
            <person name="Sen D."/>
            <person name="Bhattacharyya S."/>
            <person name="Adhikary S.P."/>
            <person name="Tripathy S."/>
        </authorList>
    </citation>
    <scope>NUCLEOTIDE SEQUENCE [LARGE SCALE GENOMIC DNA]</scope>
    <source>
        <strain evidence="2 3">VB512170</strain>
    </source>
</reference>
<dbReference type="EMBL" id="JTCM02000148">
    <property type="protein sequence ID" value="NEU77017.1"/>
    <property type="molecule type" value="Genomic_DNA"/>
</dbReference>
<accession>A0A846HHL9</accession>
<dbReference type="Pfam" id="PF15738">
    <property type="entry name" value="YafQ_toxin"/>
    <property type="match status" value="1"/>
</dbReference>
<keyword evidence="3" id="KW-1185">Reference proteome</keyword>
<keyword evidence="1" id="KW-1277">Toxin-antitoxin system</keyword>
<name>A0A846HHL9_9CYAN</name>